<sequence>MAIRAGLLARTGSAVGGIRRPDAIFSSAISASQASGHTFLRAGSGSIVRNVALGSVQSRRKVDVWEHICGTRANCSDYSASAASAGRRFPVGVRAMSSSAAGETEKLKIIGISGSFRKGSTNTGLLRAAVEIVEKDFPDVSLEIVEISNLPFVNTDLEVNGTYPESVTEFRAKVLSADGILFACPEYNYSVTGVLKNAVDWASRPPNVWGDKGAAIISSGGGNGGSRSSYHLRQTGVYIDLHFINKPEMFVKAFEPPQKFDQDGNLIDQKSKEYLKEVVKALRAWIIRLKR</sequence>
<dbReference type="InterPro" id="IPR005025">
    <property type="entry name" value="FMN_Rdtase-like_dom"/>
</dbReference>
<dbReference type="GO" id="GO:0005829">
    <property type="term" value="C:cytosol"/>
    <property type="evidence" value="ECO:0007669"/>
    <property type="project" value="TreeGrafter"/>
</dbReference>
<comment type="catalytic activity">
    <reaction evidence="2">
        <text>a quinone + NADH + H(+) = a quinol + NAD(+)</text>
        <dbReference type="Rhea" id="RHEA:46160"/>
        <dbReference type="ChEBI" id="CHEBI:15378"/>
        <dbReference type="ChEBI" id="CHEBI:24646"/>
        <dbReference type="ChEBI" id="CHEBI:57540"/>
        <dbReference type="ChEBI" id="CHEBI:57945"/>
        <dbReference type="ChEBI" id="CHEBI:132124"/>
        <dbReference type="EC" id="1.6.5.2"/>
    </reaction>
</comment>
<dbReference type="GO" id="GO:0010181">
    <property type="term" value="F:FMN binding"/>
    <property type="evidence" value="ECO:0007669"/>
    <property type="project" value="TreeGrafter"/>
</dbReference>
<dbReference type="EMBL" id="AP019870">
    <property type="protein sequence ID" value="BBN12964.1"/>
    <property type="molecule type" value="Genomic_DNA"/>
</dbReference>
<organism evidence="5 6">
    <name type="scientific">Marchantia polymorpha subsp. ruderalis</name>
    <dbReference type="NCBI Taxonomy" id="1480154"/>
    <lineage>
        <taxon>Eukaryota</taxon>
        <taxon>Viridiplantae</taxon>
        <taxon>Streptophyta</taxon>
        <taxon>Embryophyta</taxon>
        <taxon>Marchantiophyta</taxon>
        <taxon>Marchantiopsida</taxon>
        <taxon>Marchantiidae</taxon>
        <taxon>Marchantiales</taxon>
        <taxon>Marchantiaceae</taxon>
        <taxon>Marchantia</taxon>
    </lineage>
</organism>
<evidence type="ECO:0000256" key="1">
    <source>
        <dbReference type="ARBA" id="ARBA00012648"/>
    </source>
</evidence>
<dbReference type="Proteomes" id="UP001162541">
    <property type="component" value="Chromosome 5"/>
</dbReference>
<comment type="catalytic activity">
    <reaction evidence="3">
        <text>a quinone + NADPH + H(+) = a quinol + NADP(+)</text>
        <dbReference type="Rhea" id="RHEA:46164"/>
        <dbReference type="ChEBI" id="CHEBI:15378"/>
        <dbReference type="ChEBI" id="CHEBI:24646"/>
        <dbReference type="ChEBI" id="CHEBI:57783"/>
        <dbReference type="ChEBI" id="CHEBI:58349"/>
        <dbReference type="ChEBI" id="CHEBI:132124"/>
        <dbReference type="EC" id="1.6.5.2"/>
    </reaction>
</comment>
<dbReference type="Pfam" id="PF03358">
    <property type="entry name" value="FMN_red"/>
    <property type="match status" value="1"/>
</dbReference>
<gene>
    <name evidence="5" type="ORF">Mp_5g24370</name>
</gene>
<evidence type="ECO:0000313" key="5">
    <source>
        <dbReference type="EMBL" id="BBN12964.1"/>
    </source>
</evidence>
<dbReference type="PANTHER" id="PTHR30543">
    <property type="entry name" value="CHROMATE REDUCTASE"/>
    <property type="match status" value="1"/>
</dbReference>
<dbReference type="SUPFAM" id="SSF52218">
    <property type="entry name" value="Flavoproteins"/>
    <property type="match status" value="1"/>
</dbReference>
<dbReference type="Gene3D" id="3.40.50.360">
    <property type="match status" value="1"/>
</dbReference>
<protein>
    <recommendedName>
        <fullName evidence="1">NAD(P)H dehydrogenase (quinone)</fullName>
        <ecNumber evidence="1">1.6.5.2</ecNumber>
    </recommendedName>
</protein>
<dbReference type="GO" id="GO:0003955">
    <property type="term" value="F:NAD(P)H dehydrogenase (quinone) activity"/>
    <property type="evidence" value="ECO:0007669"/>
    <property type="project" value="UniProtKB-EC"/>
</dbReference>
<reference evidence="6" key="1">
    <citation type="journal article" date="2020" name="Curr. Biol.">
        <title>Chromatin organization in early land plants reveals an ancestral association between H3K27me3, transposons, and constitutive heterochromatin.</title>
        <authorList>
            <person name="Montgomery S.A."/>
            <person name="Tanizawa Y."/>
            <person name="Galik B."/>
            <person name="Wang N."/>
            <person name="Ito T."/>
            <person name="Mochizuki T."/>
            <person name="Akimcheva S."/>
            <person name="Bowman J.L."/>
            <person name="Cognat V."/>
            <person name="Marechal-Drouard L."/>
            <person name="Ekker H."/>
            <person name="Hong S.F."/>
            <person name="Kohchi T."/>
            <person name="Lin S.S."/>
            <person name="Liu L.D."/>
            <person name="Nakamura Y."/>
            <person name="Valeeva L.R."/>
            <person name="Shakirov E.V."/>
            <person name="Shippen D.E."/>
            <person name="Wei W.L."/>
            <person name="Yagura M."/>
            <person name="Yamaoka S."/>
            <person name="Yamato K.T."/>
            <person name="Liu C."/>
            <person name="Berger F."/>
        </authorList>
    </citation>
    <scope>NUCLEOTIDE SEQUENCE [LARGE SCALE GENOMIC DNA]</scope>
    <source>
        <strain evidence="6">Tak-1</strain>
    </source>
</reference>
<evidence type="ECO:0000256" key="3">
    <source>
        <dbReference type="ARBA" id="ARBA00048983"/>
    </source>
</evidence>
<dbReference type="InterPro" id="IPR029039">
    <property type="entry name" value="Flavoprotein-like_sf"/>
</dbReference>
<name>A0AAF6BLT0_MARPO</name>
<evidence type="ECO:0000259" key="4">
    <source>
        <dbReference type="Pfam" id="PF03358"/>
    </source>
</evidence>
<dbReference type="AlphaFoldDB" id="A0AAF6BLT0"/>
<dbReference type="InterPro" id="IPR050712">
    <property type="entry name" value="NAD(P)H-dep_reductase"/>
</dbReference>
<accession>A0AAF6BLT0</accession>
<evidence type="ECO:0000256" key="2">
    <source>
        <dbReference type="ARBA" id="ARBA00047678"/>
    </source>
</evidence>
<proteinExistence type="predicted"/>
<feature type="domain" description="NADPH-dependent FMN reductase-like" evidence="4">
    <location>
        <begin position="108"/>
        <end position="251"/>
    </location>
</feature>
<evidence type="ECO:0000313" key="6">
    <source>
        <dbReference type="Proteomes" id="UP001162541"/>
    </source>
</evidence>
<dbReference type="PANTHER" id="PTHR30543:SF21">
    <property type="entry name" value="NAD(P)H-DEPENDENT FMN REDUCTASE LOT6"/>
    <property type="match status" value="1"/>
</dbReference>
<dbReference type="EC" id="1.6.5.2" evidence="1"/>